<evidence type="ECO:0000313" key="1">
    <source>
        <dbReference type="EMBL" id="ROH92732.1"/>
    </source>
</evidence>
<keyword evidence="2" id="KW-1185">Reference proteome</keyword>
<sequence>MTFSYALSRFLLVLPAGISADNLLKYLQTSSDVFLFPQSLLRKDDDEAVFLRYGDRIPPNNSAYKSDAYAKPCQRCYWEKLRGEEYSRDTRTFCILQLLFLRNQDSSILLWPAFLKKGNQLPEHQEKIPVSCSKETHLVIAFLFPLF</sequence>
<dbReference type="Proteomes" id="UP000281899">
    <property type="component" value="Unassembled WGS sequence"/>
</dbReference>
<comment type="caution">
    <text evidence="1">The sequence shown here is derived from an EMBL/GenBank/DDBJ whole genome shotgun (WGS) entry which is preliminary data.</text>
</comment>
<name>A0ABX9X8Z5_9FLAO</name>
<gene>
    <name evidence="1" type="ORF">EGI15_10955</name>
</gene>
<proteinExistence type="predicted"/>
<dbReference type="EMBL" id="RJTW01000005">
    <property type="protein sequence ID" value="ROH92732.1"/>
    <property type="molecule type" value="Genomic_DNA"/>
</dbReference>
<evidence type="ECO:0000313" key="2">
    <source>
        <dbReference type="Proteomes" id="UP000281899"/>
    </source>
</evidence>
<organism evidence="1 2">
    <name type="scientific">Chryseobacterium cucumeris</name>
    <dbReference type="NCBI Taxonomy" id="1813611"/>
    <lineage>
        <taxon>Bacteria</taxon>
        <taxon>Pseudomonadati</taxon>
        <taxon>Bacteroidota</taxon>
        <taxon>Flavobacteriia</taxon>
        <taxon>Flavobacteriales</taxon>
        <taxon>Weeksellaceae</taxon>
        <taxon>Chryseobacterium group</taxon>
        <taxon>Chryseobacterium</taxon>
    </lineage>
</organism>
<protein>
    <submittedName>
        <fullName evidence="1">Uncharacterized protein</fullName>
    </submittedName>
</protein>
<reference evidence="1 2" key="1">
    <citation type="submission" date="2018-11" db="EMBL/GenBank/DDBJ databases">
        <title>Proposal to divide the Flavobacteriaceae and reorganize its genera based on Amino Acid Identity values calculated from whole genome sequences.</title>
        <authorList>
            <person name="Nicholson A.C."/>
            <person name="Gulvik C.A."/>
            <person name="Whitney A.M."/>
            <person name="Humrighouse B.W."/>
            <person name="Bell M."/>
            <person name="Holmes B."/>
            <person name="Steigerwalt A."/>
            <person name="Villarma A."/>
            <person name="Sheth M."/>
            <person name="Batra D."/>
            <person name="Pryor J."/>
            <person name="Bernardet J.-F."/>
            <person name="Hugo C."/>
            <person name="Kampfer P."/>
            <person name="Newman J."/>
            <person name="Mcquiston J.R."/>
        </authorList>
    </citation>
    <scope>NUCLEOTIDE SEQUENCE [LARGE SCALE GENOMIC DNA]</scope>
    <source>
        <strain evidence="1 2">G0235</strain>
    </source>
</reference>
<accession>A0ABX9X8Z5</accession>